<sequence>MMEAAAASAGDCLVDLTSRDGEWFLDEMHFVSTLVSEFSSILPYQRNPTSPEADEIPSLRLALQCLYSANVIFRGLKELNFNFHTIILPEALKALQTEEPTVISVIETLDEIIQSIGCPITELLAQLELHLRYVIMDMESPHSHVQTIVYDLRTKYESLLLHSHDIHRDDFVGDEGLSPGKMLLMGFNGLFEKLQLEGAALVTALETMRLLLLGRRWIKLEKLSHCLHLYLVIAPELF</sequence>
<dbReference type="EMBL" id="JAZDUA010001568">
    <property type="protein sequence ID" value="KAK7788244.1"/>
    <property type="molecule type" value="Genomic_DNA"/>
</dbReference>
<evidence type="ECO:0000313" key="2">
    <source>
        <dbReference type="Proteomes" id="UP001378592"/>
    </source>
</evidence>
<accession>A0AAN9V3Z4</accession>
<organism evidence="1 2">
    <name type="scientific">Gryllus longicercus</name>
    <dbReference type="NCBI Taxonomy" id="2509291"/>
    <lineage>
        <taxon>Eukaryota</taxon>
        <taxon>Metazoa</taxon>
        <taxon>Ecdysozoa</taxon>
        <taxon>Arthropoda</taxon>
        <taxon>Hexapoda</taxon>
        <taxon>Insecta</taxon>
        <taxon>Pterygota</taxon>
        <taxon>Neoptera</taxon>
        <taxon>Polyneoptera</taxon>
        <taxon>Orthoptera</taxon>
        <taxon>Ensifera</taxon>
        <taxon>Gryllidea</taxon>
        <taxon>Grylloidea</taxon>
        <taxon>Gryllidae</taxon>
        <taxon>Gryllinae</taxon>
        <taxon>Gryllus</taxon>
    </lineage>
</organism>
<protein>
    <submittedName>
        <fullName evidence="1">Uncharacterized protein</fullName>
    </submittedName>
</protein>
<reference evidence="1 2" key="1">
    <citation type="submission" date="2024-03" db="EMBL/GenBank/DDBJ databases">
        <title>The genome assembly and annotation of the cricket Gryllus longicercus Weissman &amp; Gray.</title>
        <authorList>
            <person name="Szrajer S."/>
            <person name="Gray D."/>
            <person name="Ylla G."/>
        </authorList>
    </citation>
    <scope>NUCLEOTIDE SEQUENCE [LARGE SCALE GENOMIC DNA]</scope>
    <source>
        <strain evidence="1">DAG 2021-001</strain>
        <tissue evidence="1">Whole body minus gut</tissue>
    </source>
</reference>
<dbReference type="AlphaFoldDB" id="A0AAN9V3Z4"/>
<dbReference type="Proteomes" id="UP001378592">
    <property type="component" value="Unassembled WGS sequence"/>
</dbReference>
<keyword evidence="2" id="KW-1185">Reference proteome</keyword>
<evidence type="ECO:0000313" key="1">
    <source>
        <dbReference type="EMBL" id="KAK7788244.1"/>
    </source>
</evidence>
<name>A0AAN9V3Z4_9ORTH</name>
<comment type="caution">
    <text evidence="1">The sequence shown here is derived from an EMBL/GenBank/DDBJ whole genome shotgun (WGS) entry which is preliminary data.</text>
</comment>
<gene>
    <name evidence="1" type="ORF">R5R35_001253</name>
</gene>
<proteinExistence type="predicted"/>